<dbReference type="AlphaFoldDB" id="A0A1S1LWK0"/>
<evidence type="ECO:0000313" key="2">
    <source>
        <dbReference type="Proteomes" id="UP000179441"/>
    </source>
</evidence>
<dbReference type="Proteomes" id="UP000179441">
    <property type="component" value="Unassembled WGS sequence"/>
</dbReference>
<organism evidence="1 2">
    <name type="scientific">Mycobacteroides chelonae</name>
    <name type="common">Mycobacterium chelonae</name>
    <dbReference type="NCBI Taxonomy" id="1774"/>
    <lineage>
        <taxon>Bacteria</taxon>
        <taxon>Bacillati</taxon>
        <taxon>Actinomycetota</taxon>
        <taxon>Actinomycetes</taxon>
        <taxon>Mycobacteriales</taxon>
        <taxon>Mycobacteriaceae</taxon>
        <taxon>Mycobacteroides</taxon>
    </lineage>
</organism>
<dbReference type="EMBL" id="MLIS01000528">
    <property type="protein sequence ID" value="OHU66485.1"/>
    <property type="molecule type" value="Genomic_DNA"/>
</dbReference>
<sequence length="136" mass="12848">MVSAVAAPFFGDVSVALLGEVAVTSGALTADEETPSWAIGLAVPFFGDVSVVLLGEVAVASGELVGGVAALPAGSWFSGAVAAAALDSSACGVCVATVSYTCALVPVAAAGGGVWAALEFVSGAAVALCGADLAVS</sequence>
<protein>
    <submittedName>
        <fullName evidence="1">Uncharacterized protein</fullName>
    </submittedName>
</protein>
<gene>
    <name evidence="1" type="ORF">BKG84_29465</name>
</gene>
<accession>A0A1S1LWK0</accession>
<reference evidence="1 2" key="1">
    <citation type="submission" date="2016-10" db="EMBL/GenBank/DDBJ databases">
        <title>Evaluation of Human, Veterinary and Environmental Mycobacterium chelonae Isolates by Core Genome Phylogenomic Analysis, Targeted Gene Comparison, and Anti-microbial Susceptibility Patterns: A Tale of Mistaken Identities.</title>
        <authorList>
            <person name="Fogelson S.B."/>
            <person name="Camus A.C."/>
            <person name="Lorenz W."/>
            <person name="Vasireddy R."/>
            <person name="Vasireddy S."/>
            <person name="Smith T."/>
            <person name="Brown-Elliott B.A."/>
            <person name="Wallace R.J.Jr."/>
            <person name="Hasan N.A."/>
            <person name="Reischl U."/>
            <person name="Sanchez S."/>
        </authorList>
    </citation>
    <scope>NUCLEOTIDE SEQUENCE [LARGE SCALE GENOMIC DNA]</scope>
    <source>
        <strain evidence="1 2">15518</strain>
    </source>
</reference>
<keyword evidence="2" id="KW-1185">Reference proteome</keyword>
<comment type="caution">
    <text evidence="1">The sequence shown here is derived from an EMBL/GenBank/DDBJ whole genome shotgun (WGS) entry which is preliminary data.</text>
</comment>
<evidence type="ECO:0000313" key="1">
    <source>
        <dbReference type="EMBL" id="OHU66485.1"/>
    </source>
</evidence>
<name>A0A1S1LWK0_MYCCH</name>
<proteinExistence type="predicted"/>